<dbReference type="InterPro" id="IPR039425">
    <property type="entry name" value="RNA_pol_sigma-70-like"/>
</dbReference>
<dbReference type="Gene3D" id="1.10.1740.10">
    <property type="match status" value="1"/>
</dbReference>
<reference evidence="7 8" key="1">
    <citation type="submission" date="2018-07" db="EMBL/GenBank/DDBJ databases">
        <title>Dyadobacter roseus sp. nov., isolated from rose rhizosphere soil.</title>
        <authorList>
            <person name="Chen L."/>
        </authorList>
    </citation>
    <scope>NUCLEOTIDE SEQUENCE [LARGE SCALE GENOMIC DNA]</scope>
    <source>
        <strain evidence="7 8">RS19</strain>
    </source>
</reference>
<organism evidence="7 8">
    <name type="scientific">Dyadobacter luteus</name>
    <dbReference type="NCBI Taxonomy" id="2259619"/>
    <lineage>
        <taxon>Bacteria</taxon>
        <taxon>Pseudomonadati</taxon>
        <taxon>Bacteroidota</taxon>
        <taxon>Cytophagia</taxon>
        <taxon>Cytophagales</taxon>
        <taxon>Spirosomataceae</taxon>
        <taxon>Dyadobacter</taxon>
    </lineage>
</organism>
<comment type="similarity">
    <text evidence="1">Belongs to the sigma-70 factor family. ECF subfamily.</text>
</comment>
<feature type="domain" description="RNA polymerase sigma factor 70 region 4 type 2" evidence="6">
    <location>
        <begin position="126"/>
        <end position="172"/>
    </location>
</feature>
<dbReference type="InterPro" id="IPR013324">
    <property type="entry name" value="RNA_pol_sigma_r3/r4-like"/>
</dbReference>
<evidence type="ECO:0000313" key="8">
    <source>
        <dbReference type="Proteomes" id="UP000256373"/>
    </source>
</evidence>
<evidence type="ECO:0000256" key="3">
    <source>
        <dbReference type="ARBA" id="ARBA00023082"/>
    </source>
</evidence>
<dbReference type="AlphaFoldDB" id="A0A3D8YFL2"/>
<accession>A0A3D8YFL2</accession>
<dbReference type="RefSeq" id="WP_115829213.1">
    <property type="nucleotide sequence ID" value="NZ_QNUL01000002.1"/>
</dbReference>
<dbReference type="OrthoDB" id="799938at2"/>
<evidence type="ECO:0000259" key="5">
    <source>
        <dbReference type="Pfam" id="PF04542"/>
    </source>
</evidence>
<keyword evidence="2" id="KW-0805">Transcription regulation</keyword>
<dbReference type="InterPro" id="IPR013249">
    <property type="entry name" value="RNA_pol_sigma70_r4_t2"/>
</dbReference>
<dbReference type="Proteomes" id="UP000256373">
    <property type="component" value="Unassembled WGS sequence"/>
</dbReference>
<dbReference type="GO" id="GO:0006352">
    <property type="term" value="P:DNA-templated transcription initiation"/>
    <property type="evidence" value="ECO:0007669"/>
    <property type="project" value="InterPro"/>
</dbReference>
<dbReference type="GO" id="GO:0016987">
    <property type="term" value="F:sigma factor activity"/>
    <property type="evidence" value="ECO:0007669"/>
    <property type="project" value="UniProtKB-KW"/>
</dbReference>
<keyword evidence="8" id="KW-1185">Reference proteome</keyword>
<dbReference type="PANTHER" id="PTHR43133">
    <property type="entry name" value="RNA POLYMERASE ECF-TYPE SIGMA FACTO"/>
    <property type="match status" value="1"/>
</dbReference>
<dbReference type="GO" id="GO:0003677">
    <property type="term" value="F:DNA binding"/>
    <property type="evidence" value="ECO:0007669"/>
    <property type="project" value="InterPro"/>
</dbReference>
<gene>
    <name evidence="7" type="ORF">DSL64_03180</name>
</gene>
<keyword evidence="3" id="KW-0731">Sigma factor</keyword>
<name>A0A3D8YFL2_9BACT</name>
<dbReference type="SUPFAM" id="SSF88946">
    <property type="entry name" value="Sigma2 domain of RNA polymerase sigma factors"/>
    <property type="match status" value="1"/>
</dbReference>
<protein>
    <submittedName>
        <fullName evidence="7">RNA polymerase sigma-70 factor</fullName>
    </submittedName>
</protein>
<dbReference type="PANTHER" id="PTHR43133:SF46">
    <property type="entry name" value="RNA POLYMERASE SIGMA-70 FACTOR ECF SUBFAMILY"/>
    <property type="match status" value="1"/>
</dbReference>
<evidence type="ECO:0000256" key="4">
    <source>
        <dbReference type="ARBA" id="ARBA00023163"/>
    </source>
</evidence>
<dbReference type="InterPro" id="IPR014284">
    <property type="entry name" value="RNA_pol_sigma-70_dom"/>
</dbReference>
<proteinExistence type="inferred from homology"/>
<evidence type="ECO:0000313" key="7">
    <source>
        <dbReference type="EMBL" id="REA63465.1"/>
    </source>
</evidence>
<keyword evidence="4" id="KW-0804">Transcription</keyword>
<dbReference type="SUPFAM" id="SSF88659">
    <property type="entry name" value="Sigma3 and sigma4 domains of RNA polymerase sigma factors"/>
    <property type="match status" value="1"/>
</dbReference>
<evidence type="ECO:0000256" key="1">
    <source>
        <dbReference type="ARBA" id="ARBA00010641"/>
    </source>
</evidence>
<feature type="domain" description="RNA polymerase sigma-70 region 2" evidence="5">
    <location>
        <begin position="26"/>
        <end position="89"/>
    </location>
</feature>
<dbReference type="EMBL" id="QNUL01000002">
    <property type="protein sequence ID" value="REA63465.1"/>
    <property type="molecule type" value="Genomic_DNA"/>
</dbReference>
<dbReference type="InterPro" id="IPR007627">
    <property type="entry name" value="RNA_pol_sigma70_r2"/>
</dbReference>
<sequence length="198" mass="23156">MSSSYDEKSFVRKIVLGDQKAFSVVYDRYKPVLYRFVFNILKSDDLTNDTCQEVFIKIWEERAKLAEVNSFRYYLLTVGKNHSLNILKKILSEERNASLFIYSCNEISNDLEEQVESDEYQCFISSVLSTLTPQSRRVFMLCRQQGLSYDEAAETMGVSRNIIKKHMVRSMKIFRTAMQKDLGIAFNFLILSWLPSQM</sequence>
<dbReference type="Pfam" id="PF08281">
    <property type="entry name" value="Sigma70_r4_2"/>
    <property type="match status" value="1"/>
</dbReference>
<evidence type="ECO:0000256" key="2">
    <source>
        <dbReference type="ARBA" id="ARBA00023015"/>
    </source>
</evidence>
<dbReference type="Pfam" id="PF04542">
    <property type="entry name" value="Sigma70_r2"/>
    <property type="match status" value="1"/>
</dbReference>
<evidence type="ECO:0000259" key="6">
    <source>
        <dbReference type="Pfam" id="PF08281"/>
    </source>
</evidence>
<dbReference type="NCBIfam" id="TIGR02937">
    <property type="entry name" value="sigma70-ECF"/>
    <property type="match status" value="1"/>
</dbReference>
<dbReference type="InterPro" id="IPR013325">
    <property type="entry name" value="RNA_pol_sigma_r2"/>
</dbReference>
<dbReference type="InterPro" id="IPR036388">
    <property type="entry name" value="WH-like_DNA-bd_sf"/>
</dbReference>
<comment type="caution">
    <text evidence="7">The sequence shown here is derived from an EMBL/GenBank/DDBJ whole genome shotgun (WGS) entry which is preliminary data.</text>
</comment>
<dbReference type="Gene3D" id="1.10.10.10">
    <property type="entry name" value="Winged helix-like DNA-binding domain superfamily/Winged helix DNA-binding domain"/>
    <property type="match status" value="1"/>
</dbReference>